<evidence type="ECO:0000313" key="2">
    <source>
        <dbReference type="EMBL" id="SHN05310.1"/>
    </source>
</evidence>
<dbReference type="Gene3D" id="3.40.50.1820">
    <property type="entry name" value="alpha/beta hydrolase"/>
    <property type="match status" value="1"/>
</dbReference>
<dbReference type="STRING" id="735517.SAMN05444272_3859"/>
<dbReference type="Pfam" id="PF07859">
    <property type="entry name" value="Abhydrolase_3"/>
    <property type="match status" value="1"/>
</dbReference>
<dbReference type="PANTHER" id="PTHR23024:SF24">
    <property type="entry name" value="ALPHA_BETA HYDROLASE FOLD-3 DOMAIN-CONTAINING PROTEIN"/>
    <property type="match status" value="1"/>
</dbReference>
<feature type="domain" description="Alpha/beta hydrolase fold-3" evidence="1">
    <location>
        <begin position="37"/>
        <end position="229"/>
    </location>
</feature>
<dbReference type="RefSeq" id="WP_073015214.1">
    <property type="nucleotide sequence ID" value="NZ_FRBW01000005.1"/>
</dbReference>
<dbReference type="OrthoDB" id="9806180at2"/>
<accession>A0A1M7NNF7</accession>
<name>A0A1M7NNF7_9HYPH</name>
<sequence>MTSAVQIKDMTFDKVEIGPVEVRVFQGADYEKSPPVLIYFHSGAFREEDRMDSEVATTLAQTGAIVVIPNVNAPLGGVFPKPLEVGFSIFSYLAQKRAGLGNRKSLLLLGGAECGGNLAAAIAHKARDYRANELDGQILLSPLLDPFMGSASMQKAAAAGMRDRWSEGWSHYLSGGVCHPYAAPCTCSRLAGLAPALIVTSEDDPLRDETLGYSRKLAASGVRVQEHLFSEGASWPSIYGAKCPMAANWQAGLTEQFESFVKSVTIQ</sequence>
<evidence type="ECO:0000313" key="3">
    <source>
        <dbReference type="Proteomes" id="UP000186002"/>
    </source>
</evidence>
<dbReference type="EMBL" id="FRBW01000005">
    <property type="protein sequence ID" value="SHN05310.1"/>
    <property type="molecule type" value="Genomic_DNA"/>
</dbReference>
<gene>
    <name evidence="2" type="ORF">SAMN05444272_3859</name>
</gene>
<dbReference type="GO" id="GO:0016787">
    <property type="term" value="F:hydrolase activity"/>
    <property type="evidence" value="ECO:0007669"/>
    <property type="project" value="InterPro"/>
</dbReference>
<dbReference type="PANTHER" id="PTHR23024">
    <property type="entry name" value="ARYLACETAMIDE DEACETYLASE"/>
    <property type="match status" value="1"/>
</dbReference>
<proteinExistence type="predicted"/>
<protein>
    <submittedName>
        <fullName evidence="2">Acetyl esterase/lipase</fullName>
    </submittedName>
</protein>
<dbReference type="Proteomes" id="UP000186002">
    <property type="component" value="Unassembled WGS sequence"/>
</dbReference>
<dbReference type="SUPFAM" id="SSF53474">
    <property type="entry name" value="alpha/beta-Hydrolases"/>
    <property type="match status" value="1"/>
</dbReference>
<dbReference type="InterPro" id="IPR013094">
    <property type="entry name" value="AB_hydrolase_3"/>
</dbReference>
<dbReference type="InterPro" id="IPR029058">
    <property type="entry name" value="AB_hydrolase_fold"/>
</dbReference>
<keyword evidence="3" id="KW-1185">Reference proteome</keyword>
<evidence type="ECO:0000259" key="1">
    <source>
        <dbReference type="Pfam" id="PF07859"/>
    </source>
</evidence>
<dbReference type="AlphaFoldDB" id="A0A1M7NNF7"/>
<reference evidence="2 3" key="1">
    <citation type="submission" date="2016-11" db="EMBL/GenBank/DDBJ databases">
        <authorList>
            <person name="Jaros S."/>
            <person name="Januszkiewicz K."/>
            <person name="Wedrychowicz H."/>
        </authorList>
    </citation>
    <scope>NUCLEOTIDE SEQUENCE [LARGE SCALE GENOMIC DNA]</scope>
    <source>
        <strain evidence="2 3">DSM 22153</strain>
    </source>
</reference>
<organism evidence="2 3">
    <name type="scientific">Roseibium suaedae</name>
    <dbReference type="NCBI Taxonomy" id="735517"/>
    <lineage>
        <taxon>Bacteria</taxon>
        <taxon>Pseudomonadati</taxon>
        <taxon>Pseudomonadota</taxon>
        <taxon>Alphaproteobacteria</taxon>
        <taxon>Hyphomicrobiales</taxon>
        <taxon>Stappiaceae</taxon>
        <taxon>Roseibium</taxon>
    </lineage>
</organism>
<dbReference type="InterPro" id="IPR050466">
    <property type="entry name" value="Carboxylest/Gibb_receptor"/>
</dbReference>